<evidence type="ECO:0000313" key="3">
    <source>
        <dbReference type="EMBL" id="AKK09194.1"/>
    </source>
</evidence>
<reference evidence="4" key="2">
    <citation type="submission" date="2015-05" db="EMBL/GenBank/DDBJ databases">
        <title>Complete genome sequence of Corynebacterium testudinoris DSM 44614, recovered from necrotic lesions in the mouth of a tortoise.</title>
        <authorList>
            <person name="Ruckert C."/>
            <person name="Albersmeier A."/>
            <person name="Winkler A."/>
            <person name="Tauch A."/>
        </authorList>
    </citation>
    <scope>NUCLEOTIDE SEQUENCE [LARGE SCALE GENOMIC DNA]</scope>
    <source>
        <strain evidence="4">DSM 44614</strain>
    </source>
</reference>
<dbReference type="AlphaFoldDB" id="A0A0G3H769"/>
<accession>A0A0G3H769</accession>
<organism evidence="3 4">
    <name type="scientific">Corynebacterium testudinoris</name>
    <dbReference type="NCBI Taxonomy" id="136857"/>
    <lineage>
        <taxon>Bacteria</taxon>
        <taxon>Bacillati</taxon>
        <taxon>Actinomycetota</taxon>
        <taxon>Actinomycetes</taxon>
        <taxon>Mycobacteriales</taxon>
        <taxon>Corynebacteriaceae</taxon>
        <taxon>Corynebacterium</taxon>
    </lineage>
</organism>
<keyword evidence="4" id="KW-1185">Reference proteome</keyword>
<keyword evidence="2" id="KW-0732">Signal</keyword>
<evidence type="ECO:0000256" key="1">
    <source>
        <dbReference type="SAM" id="MobiDB-lite"/>
    </source>
</evidence>
<proteinExistence type="predicted"/>
<feature type="region of interest" description="Disordered" evidence="1">
    <location>
        <begin position="28"/>
        <end position="54"/>
    </location>
</feature>
<feature type="chain" id="PRO_5002554771" evidence="2">
    <location>
        <begin position="27"/>
        <end position="110"/>
    </location>
</feature>
<dbReference type="RefSeq" id="WP_047253414.1">
    <property type="nucleotide sequence ID" value="NZ_CP011545.1"/>
</dbReference>
<dbReference type="EMBL" id="CP011545">
    <property type="protein sequence ID" value="AKK09194.1"/>
    <property type="molecule type" value="Genomic_DNA"/>
</dbReference>
<evidence type="ECO:0000256" key="2">
    <source>
        <dbReference type="SAM" id="SignalP"/>
    </source>
</evidence>
<sequence>MNRRRLTVALVAATATGLALVTPVQAEEASGSSLSSDSSLSSTSEDLPEGIPPMLGSAVVTGDTKLVLDTVQAVMMAGALVTKVAAFATPYIPNGEAMLRNALRSIGVQV</sequence>
<feature type="compositionally biased region" description="Low complexity" evidence="1">
    <location>
        <begin position="28"/>
        <end position="44"/>
    </location>
</feature>
<reference evidence="3 4" key="1">
    <citation type="journal article" date="2015" name="Genome Announc.">
        <title>Complete Genome Sequence of the Type Strain Corynebacterium testudinoris DSM 44614, Recovered from Necrotic Lesions in the Mouth of a Tortoise.</title>
        <authorList>
            <person name="Ruckert C."/>
            <person name="Kriete M."/>
            <person name="Jaenicke S."/>
            <person name="Winkler A."/>
            <person name="Tauch A."/>
        </authorList>
    </citation>
    <scope>NUCLEOTIDE SEQUENCE [LARGE SCALE GENOMIC DNA]</scope>
    <source>
        <strain evidence="3 4">DSM 44614</strain>
    </source>
</reference>
<protein>
    <submittedName>
        <fullName evidence="3">Uncharacterized protein</fullName>
    </submittedName>
</protein>
<dbReference type="Proteomes" id="UP000035540">
    <property type="component" value="Chromosome"/>
</dbReference>
<dbReference type="PATRIC" id="fig|136857.5.peg.1753"/>
<dbReference type="KEGG" id="cted:CTEST_08820"/>
<name>A0A0G3H769_9CORY</name>
<evidence type="ECO:0000313" key="4">
    <source>
        <dbReference type="Proteomes" id="UP000035540"/>
    </source>
</evidence>
<gene>
    <name evidence="3" type="ORF">CTEST_08820</name>
</gene>
<feature type="signal peptide" evidence="2">
    <location>
        <begin position="1"/>
        <end position="26"/>
    </location>
</feature>